<dbReference type="InterPro" id="IPR000837">
    <property type="entry name" value="AP-1"/>
</dbReference>
<accession>E9HMB4</accession>
<dbReference type="CDD" id="cd14721">
    <property type="entry name" value="bZIP_Fos"/>
    <property type="match status" value="1"/>
</dbReference>
<evidence type="ECO:0000256" key="2">
    <source>
        <dbReference type="SAM" id="MobiDB-lite"/>
    </source>
</evidence>
<feature type="coiled-coil region" evidence="1">
    <location>
        <begin position="217"/>
        <end position="247"/>
    </location>
</feature>
<gene>
    <name evidence="4" type="ORF">DAPPUDRAFT_302198</name>
</gene>
<dbReference type="PRINTS" id="PR00042">
    <property type="entry name" value="LEUZIPPRFOS"/>
</dbReference>
<dbReference type="PROSITE" id="PS00036">
    <property type="entry name" value="BZIP_BASIC"/>
    <property type="match status" value="1"/>
</dbReference>
<dbReference type="EMBL" id="GL732685">
    <property type="protein sequence ID" value="EFX67112.1"/>
    <property type="molecule type" value="Genomic_DNA"/>
</dbReference>
<dbReference type="SMART" id="SM00338">
    <property type="entry name" value="BRLZ"/>
    <property type="match status" value="1"/>
</dbReference>
<reference evidence="4 5" key="1">
    <citation type="journal article" date="2011" name="Science">
        <title>The ecoresponsive genome of Daphnia pulex.</title>
        <authorList>
            <person name="Colbourne J.K."/>
            <person name="Pfrender M.E."/>
            <person name="Gilbert D."/>
            <person name="Thomas W.K."/>
            <person name="Tucker A."/>
            <person name="Oakley T.H."/>
            <person name="Tokishita S."/>
            <person name="Aerts A."/>
            <person name="Arnold G.J."/>
            <person name="Basu M.K."/>
            <person name="Bauer D.J."/>
            <person name="Caceres C.E."/>
            <person name="Carmel L."/>
            <person name="Casola C."/>
            <person name="Choi J.H."/>
            <person name="Detter J.C."/>
            <person name="Dong Q."/>
            <person name="Dusheyko S."/>
            <person name="Eads B.D."/>
            <person name="Frohlich T."/>
            <person name="Geiler-Samerotte K.A."/>
            <person name="Gerlach D."/>
            <person name="Hatcher P."/>
            <person name="Jogdeo S."/>
            <person name="Krijgsveld J."/>
            <person name="Kriventseva E.V."/>
            <person name="Kultz D."/>
            <person name="Laforsch C."/>
            <person name="Lindquist E."/>
            <person name="Lopez J."/>
            <person name="Manak J.R."/>
            <person name="Muller J."/>
            <person name="Pangilinan J."/>
            <person name="Patwardhan R.P."/>
            <person name="Pitluck S."/>
            <person name="Pritham E.J."/>
            <person name="Rechtsteiner A."/>
            <person name="Rho M."/>
            <person name="Rogozin I.B."/>
            <person name="Sakarya O."/>
            <person name="Salamov A."/>
            <person name="Schaack S."/>
            <person name="Shapiro H."/>
            <person name="Shiga Y."/>
            <person name="Skalitzky C."/>
            <person name="Smith Z."/>
            <person name="Souvorov A."/>
            <person name="Sung W."/>
            <person name="Tang Z."/>
            <person name="Tsuchiya D."/>
            <person name="Tu H."/>
            <person name="Vos H."/>
            <person name="Wang M."/>
            <person name="Wolf Y.I."/>
            <person name="Yamagata H."/>
            <person name="Yamada T."/>
            <person name="Ye Y."/>
            <person name="Shaw J.R."/>
            <person name="Andrews J."/>
            <person name="Crease T.J."/>
            <person name="Tang H."/>
            <person name="Lucas S.M."/>
            <person name="Robertson H.M."/>
            <person name="Bork P."/>
            <person name="Koonin E.V."/>
            <person name="Zdobnov E.M."/>
            <person name="Grigoriev I.V."/>
            <person name="Lynch M."/>
            <person name="Boore J.L."/>
        </authorList>
    </citation>
    <scope>NUCLEOTIDE SEQUENCE [LARGE SCALE GENOMIC DNA]</scope>
</reference>
<dbReference type="PhylomeDB" id="E9HMB4"/>
<dbReference type="PANTHER" id="PTHR23351:SF56">
    <property type="entry name" value="KAYAK"/>
    <property type="match status" value="1"/>
</dbReference>
<feature type="compositionally biased region" description="Basic and acidic residues" evidence="2">
    <location>
        <begin position="171"/>
        <end position="187"/>
    </location>
</feature>
<protein>
    <recommendedName>
        <fullName evidence="3">BZIP domain-containing protein</fullName>
    </recommendedName>
</protein>
<name>E9HMB4_DAPPU</name>
<dbReference type="InterPro" id="IPR046347">
    <property type="entry name" value="bZIP_sf"/>
</dbReference>
<keyword evidence="5" id="KW-1185">Reference proteome</keyword>
<dbReference type="Gene3D" id="1.20.5.170">
    <property type="match status" value="1"/>
</dbReference>
<feature type="compositionally biased region" description="Low complexity" evidence="2">
    <location>
        <begin position="140"/>
        <end position="154"/>
    </location>
</feature>
<evidence type="ECO:0000313" key="5">
    <source>
        <dbReference type="Proteomes" id="UP000000305"/>
    </source>
</evidence>
<feature type="region of interest" description="Disordered" evidence="2">
    <location>
        <begin position="99"/>
        <end position="202"/>
    </location>
</feature>
<dbReference type="GO" id="GO:0006357">
    <property type="term" value="P:regulation of transcription by RNA polymerase II"/>
    <property type="evidence" value="ECO:0000318"/>
    <property type="project" value="GO_Central"/>
</dbReference>
<dbReference type="InParanoid" id="E9HMB4"/>
<dbReference type="PROSITE" id="PS50217">
    <property type="entry name" value="BZIP"/>
    <property type="match status" value="1"/>
</dbReference>
<sequence length="423" mass="46220">MYSAPHENHDATRLTVADILSTMANSVDAMTPTTLSLLDGLTGVPTRTTPTLTPTTLRSIEQTFLDMAANQMSHDREAGFVPPMVPSNSFSSTASNYTVTVTTSTEQDVKPQWPGASSVPNNNNSDSPPAGPRNTGRRMSVGSNSSSSNSGYSSTAMSFTSGSARRGGGGRRKEDRDRDEPGEDSGKRLMRRERNKQAAARCRKRRLDHTMALQQETELWEDKKQILQNEIRQLQKHKEELEQLLDSHRPQCKMMRKTGHYPSNNKAPLLPAMPNLMPIPNVQQPQQQQQQQHSHVQQQPIKEERHESDESSSDGVGLIEFTRPTIAPRPRPTTLPVASPFTNAPPRNSSWHEIAGIAITTPSSGIPGFNFDSLMEGGTGLTPVVPSPSCGTQQQRSNAGSNGTTLPVDLSSPEAVNRKLVSL</sequence>
<feature type="compositionally biased region" description="Polar residues" evidence="2">
    <location>
        <begin position="389"/>
        <end position="405"/>
    </location>
</feature>
<dbReference type="GO" id="GO:0005634">
    <property type="term" value="C:nucleus"/>
    <property type="evidence" value="ECO:0000318"/>
    <property type="project" value="GO_Central"/>
</dbReference>
<evidence type="ECO:0000313" key="4">
    <source>
        <dbReference type="EMBL" id="EFX67112.1"/>
    </source>
</evidence>
<dbReference type="GO" id="GO:0000978">
    <property type="term" value="F:RNA polymerase II cis-regulatory region sequence-specific DNA binding"/>
    <property type="evidence" value="ECO:0000318"/>
    <property type="project" value="GO_Central"/>
</dbReference>
<dbReference type="eggNOG" id="KOG1414">
    <property type="taxonomic scope" value="Eukaryota"/>
</dbReference>
<dbReference type="STRING" id="6669.E9HMB4"/>
<feature type="compositionally biased region" description="Low complexity" evidence="2">
    <location>
        <begin position="117"/>
        <end position="128"/>
    </location>
</feature>
<dbReference type="OrthoDB" id="5866312at2759"/>
<dbReference type="PANTHER" id="PTHR23351">
    <property type="entry name" value="FOS TRANSCRIPTION FACTOR-RELATED"/>
    <property type="match status" value="1"/>
</dbReference>
<feature type="domain" description="BZIP" evidence="3">
    <location>
        <begin position="185"/>
        <end position="248"/>
    </location>
</feature>
<feature type="region of interest" description="Disordered" evidence="2">
    <location>
        <begin position="386"/>
        <end position="413"/>
    </location>
</feature>
<dbReference type="KEGG" id="dpx:DAPPUDRAFT_302198"/>
<feature type="region of interest" description="Disordered" evidence="2">
    <location>
        <begin position="277"/>
        <end position="343"/>
    </location>
</feature>
<evidence type="ECO:0000256" key="1">
    <source>
        <dbReference type="SAM" id="Coils"/>
    </source>
</evidence>
<dbReference type="SUPFAM" id="SSF57959">
    <property type="entry name" value="Leucine zipper domain"/>
    <property type="match status" value="1"/>
</dbReference>
<feature type="compositionally biased region" description="Low complexity" evidence="2">
    <location>
        <begin position="277"/>
        <end position="300"/>
    </location>
</feature>
<dbReference type="HOGENOM" id="CLU_020183_1_0_1"/>
<dbReference type="OMA" id="TRRNMGG"/>
<dbReference type="AlphaFoldDB" id="E9HMB4"/>
<keyword evidence="1" id="KW-0175">Coiled coil</keyword>
<dbReference type="Proteomes" id="UP000000305">
    <property type="component" value="Unassembled WGS sequence"/>
</dbReference>
<dbReference type="InterPro" id="IPR004827">
    <property type="entry name" value="bZIP"/>
</dbReference>
<dbReference type="Pfam" id="PF00170">
    <property type="entry name" value="bZIP_1"/>
    <property type="match status" value="1"/>
</dbReference>
<organism evidence="4 5">
    <name type="scientific">Daphnia pulex</name>
    <name type="common">Water flea</name>
    <dbReference type="NCBI Taxonomy" id="6669"/>
    <lineage>
        <taxon>Eukaryota</taxon>
        <taxon>Metazoa</taxon>
        <taxon>Ecdysozoa</taxon>
        <taxon>Arthropoda</taxon>
        <taxon>Crustacea</taxon>
        <taxon>Branchiopoda</taxon>
        <taxon>Diplostraca</taxon>
        <taxon>Cladocera</taxon>
        <taxon>Anomopoda</taxon>
        <taxon>Daphniidae</taxon>
        <taxon>Daphnia</taxon>
    </lineage>
</organism>
<evidence type="ECO:0000259" key="3">
    <source>
        <dbReference type="PROSITE" id="PS50217"/>
    </source>
</evidence>
<proteinExistence type="predicted"/>
<dbReference type="GO" id="GO:0000981">
    <property type="term" value="F:DNA-binding transcription factor activity, RNA polymerase II-specific"/>
    <property type="evidence" value="ECO:0000318"/>
    <property type="project" value="GO_Central"/>
</dbReference>